<name>A0A179CT00_9LACO</name>
<gene>
    <name evidence="1" type="ORF">A3O14_04855</name>
</gene>
<dbReference type="EMBL" id="LVKI01000019">
    <property type="protein sequence ID" value="OAQ07943.1"/>
    <property type="molecule type" value="Genomic_DNA"/>
</dbReference>
<dbReference type="AlphaFoldDB" id="A0A179CT00"/>
<dbReference type="RefSeq" id="WP_064208714.1">
    <property type="nucleotide sequence ID" value="NZ_LVKC01000005.1"/>
</dbReference>
<protein>
    <submittedName>
        <fullName evidence="1">Uncharacterized protein</fullName>
    </submittedName>
</protein>
<accession>A0A179CT00</accession>
<organism evidence="1 2">
    <name type="scientific">Ligilactobacillus aviarius</name>
    <dbReference type="NCBI Taxonomy" id="1606"/>
    <lineage>
        <taxon>Bacteria</taxon>
        <taxon>Bacillati</taxon>
        <taxon>Bacillota</taxon>
        <taxon>Bacilli</taxon>
        <taxon>Lactobacillales</taxon>
        <taxon>Lactobacillaceae</taxon>
        <taxon>Ligilactobacillus</taxon>
    </lineage>
</organism>
<evidence type="ECO:0000313" key="1">
    <source>
        <dbReference type="EMBL" id="OAQ07943.1"/>
    </source>
</evidence>
<dbReference type="Proteomes" id="UP000078520">
    <property type="component" value="Unassembled WGS sequence"/>
</dbReference>
<comment type="caution">
    <text evidence="1">The sequence shown here is derived from an EMBL/GenBank/DDBJ whole genome shotgun (WGS) entry which is preliminary data.</text>
</comment>
<evidence type="ECO:0000313" key="2">
    <source>
        <dbReference type="Proteomes" id="UP000078520"/>
    </source>
</evidence>
<sequence>MAELKCLVFKNDDLDFLKKQYPGIYGMLGSKLADYDGSHQVWRSGSEDEYQELWNRFTYEIANATDPSGKVSDDGLRLRHMWDQA</sequence>
<reference evidence="2" key="1">
    <citation type="submission" date="2016-03" db="EMBL/GenBank/DDBJ databases">
        <authorList>
            <person name="Johnson T.J."/>
            <person name="Youmans B."/>
            <person name="Case K."/>
            <person name="Noll S."/>
        </authorList>
    </citation>
    <scope>NUCLEOTIDE SEQUENCE [LARGE SCALE GENOMIC DNA]</scope>
    <source>
        <strain evidence="2">UMNLAv8</strain>
    </source>
</reference>
<proteinExistence type="predicted"/>